<accession>A0AAV0DLN8</accession>
<dbReference type="SUPFAM" id="SSF56672">
    <property type="entry name" value="DNA/RNA polymerases"/>
    <property type="match status" value="1"/>
</dbReference>
<dbReference type="InterPro" id="IPR054722">
    <property type="entry name" value="PolX-like_BBD"/>
</dbReference>
<dbReference type="AlphaFoldDB" id="A0AAV0DLN8"/>
<feature type="compositionally biased region" description="Low complexity" evidence="2">
    <location>
        <begin position="795"/>
        <end position="811"/>
    </location>
</feature>
<dbReference type="InterPro" id="IPR036397">
    <property type="entry name" value="RNaseH_sf"/>
</dbReference>
<dbReference type="PANTHER" id="PTHR47481">
    <property type="match status" value="1"/>
</dbReference>
<organism evidence="4 5">
    <name type="scientific">Cuscuta epithymum</name>
    <dbReference type="NCBI Taxonomy" id="186058"/>
    <lineage>
        <taxon>Eukaryota</taxon>
        <taxon>Viridiplantae</taxon>
        <taxon>Streptophyta</taxon>
        <taxon>Embryophyta</taxon>
        <taxon>Tracheophyta</taxon>
        <taxon>Spermatophyta</taxon>
        <taxon>Magnoliopsida</taxon>
        <taxon>eudicotyledons</taxon>
        <taxon>Gunneridae</taxon>
        <taxon>Pentapetalae</taxon>
        <taxon>asterids</taxon>
        <taxon>lamiids</taxon>
        <taxon>Solanales</taxon>
        <taxon>Convolvulaceae</taxon>
        <taxon>Cuscuteae</taxon>
        <taxon>Cuscuta</taxon>
        <taxon>Cuscuta subgen. Cuscuta</taxon>
    </lineage>
</organism>
<dbReference type="GO" id="GO:0015074">
    <property type="term" value="P:DNA integration"/>
    <property type="evidence" value="ECO:0007669"/>
    <property type="project" value="InterPro"/>
</dbReference>
<dbReference type="Pfam" id="PF14223">
    <property type="entry name" value="Retrotran_gag_2"/>
    <property type="match status" value="1"/>
</dbReference>
<dbReference type="InterPro" id="IPR025724">
    <property type="entry name" value="GAG-pre-integrase_dom"/>
</dbReference>
<keyword evidence="1" id="KW-0378">Hydrolase</keyword>
<feature type="region of interest" description="Disordered" evidence="2">
    <location>
        <begin position="227"/>
        <end position="283"/>
    </location>
</feature>
<feature type="compositionally biased region" description="Low complexity" evidence="2">
    <location>
        <begin position="309"/>
        <end position="318"/>
    </location>
</feature>
<comment type="caution">
    <text evidence="4">The sequence shown here is derived from an EMBL/GenBank/DDBJ whole genome shotgun (WGS) entry which is preliminary data.</text>
</comment>
<evidence type="ECO:0000313" key="5">
    <source>
        <dbReference type="Proteomes" id="UP001152523"/>
    </source>
</evidence>
<dbReference type="InterPro" id="IPR001584">
    <property type="entry name" value="Integrase_cat-core"/>
</dbReference>
<dbReference type="Pfam" id="PF13976">
    <property type="entry name" value="gag_pre-integrs"/>
    <property type="match status" value="1"/>
</dbReference>
<feature type="region of interest" description="Disordered" evidence="2">
    <location>
        <begin position="750"/>
        <end position="848"/>
    </location>
</feature>
<dbReference type="Pfam" id="PF22936">
    <property type="entry name" value="Pol_BBD"/>
    <property type="match status" value="1"/>
</dbReference>
<keyword evidence="1" id="KW-0064">Aspartyl protease</keyword>
<feature type="non-terminal residue" evidence="4">
    <location>
        <position position="1275"/>
    </location>
</feature>
<dbReference type="Pfam" id="PF07727">
    <property type="entry name" value="RVT_2"/>
    <property type="match status" value="1"/>
</dbReference>
<dbReference type="SUPFAM" id="SSF53098">
    <property type="entry name" value="Ribonuclease H-like"/>
    <property type="match status" value="1"/>
</dbReference>
<feature type="compositionally biased region" description="Low complexity" evidence="2">
    <location>
        <begin position="258"/>
        <end position="274"/>
    </location>
</feature>
<reference evidence="4" key="1">
    <citation type="submission" date="2022-07" db="EMBL/GenBank/DDBJ databases">
        <authorList>
            <person name="Macas J."/>
            <person name="Novak P."/>
            <person name="Neumann P."/>
        </authorList>
    </citation>
    <scope>NUCLEOTIDE SEQUENCE</scope>
</reference>
<evidence type="ECO:0000256" key="2">
    <source>
        <dbReference type="SAM" id="MobiDB-lite"/>
    </source>
</evidence>
<dbReference type="GO" id="GO:0003676">
    <property type="term" value="F:nucleic acid binding"/>
    <property type="evidence" value="ECO:0007669"/>
    <property type="project" value="InterPro"/>
</dbReference>
<feature type="compositionally biased region" description="Pro residues" evidence="2">
    <location>
        <begin position="783"/>
        <end position="794"/>
    </location>
</feature>
<keyword evidence="5" id="KW-1185">Reference proteome</keyword>
<dbReference type="Proteomes" id="UP001152523">
    <property type="component" value="Unassembled WGS sequence"/>
</dbReference>
<dbReference type="GO" id="GO:0004190">
    <property type="term" value="F:aspartic-type endopeptidase activity"/>
    <property type="evidence" value="ECO:0007669"/>
    <property type="project" value="UniProtKB-KW"/>
</dbReference>
<feature type="compositionally biased region" description="Pro residues" evidence="2">
    <location>
        <begin position="232"/>
        <end position="241"/>
    </location>
</feature>
<feature type="region of interest" description="Disordered" evidence="2">
    <location>
        <begin position="298"/>
        <end position="328"/>
    </location>
</feature>
<evidence type="ECO:0000313" key="4">
    <source>
        <dbReference type="EMBL" id="CAH9104736.1"/>
    </source>
</evidence>
<dbReference type="Pfam" id="PF00665">
    <property type="entry name" value="rve"/>
    <property type="match status" value="1"/>
</dbReference>
<dbReference type="InterPro" id="IPR013103">
    <property type="entry name" value="RVT_2"/>
</dbReference>
<dbReference type="Pfam" id="PF25597">
    <property type="entry name" value="SH3_retrovirus"/>
    <property type="match status" value="1"/>
</dbReference>
<dbReference type="PROSITE" id="PS50994">
    <property type="entry name" value="INTEGRASE"/>
    <property type="match status" value="1"/>
</dbReference>
<evidence type="ECO:0000256" key="1">
    <source>
        <dbReference type="ARBA" id="ARBA00022750"/>
    </source>
</evidence>
<evidence type="ECO:0000259" key="3">
    <source>
        <dbReference type="PROSITE" id="PS50994"/>
    </source>
</evidence>
<feature type="compositionally biased region" description="Polar residues" evidence="2">
    <location>
        <begin position="822"/>
        <end position="848"/>
    </location>
</feature>
<feature type="compositionally biased region" description="Polar residues" evidence="2">
    <location>
        <begin position="319"/>
        <end position="328"/>
    </location>
</feature>
<dbReference type="InterPro" id="IPR057670">
    <property type="entry name" value="SH3_retrovirus"/>
</dbReference>
<name>A0AAV0DLN8_9ASTE</name>
<dbReference type="EMBL" id="CAMAPF010000128">
    <property type="protein sequence ID" value="CAH9104736.1"/>
    <property type="molecule type" value="Genomic_DNA"/>
</dbReference>
<proteinExistence type="predicted"/>
<dbReference type="PANTHER" id="PTHR47481:SF28">
    <property type="entry name" value="RETROTRANSPOSON COPIA-LIKE N-TERMINAL DOMAIN-CONTAINING PROTEIN"/>
    <property type="match status" value="1"/>
</dbReference>
<protein>
    <recommendedName>
        <fullName evidence="3">Integrase catalytic domain-containing protein</fullName>
    </recommendedName>
</protein>
<dbReference type="Gene3D" id="3.30.420.10">
    <property type="entry name" value="Ribonuclease H-like superfamily/Ribonuclease H"/>
    <property type="match status" value="1"/>
</dbReference>
<sequence length="1275" mass="143821">MANHNQSILALANTTTSNFNFQIPPIHLKLERENYSLWRSTIISVLETFDLESFILDPSPPSETHSVTDADGVSTIEPNPDFALWKKRDRFVLLWIKSTLSERALSLVVRATSSQMAWTAIENTFQAQTRARRMAMKLQLQTLMKGSLSVMDYIERKRSIADSLAENLHPISDEDLIGYILSGLDSSYGAFITAFMMKSDDVSVDALTGLLLQEEARLEQEHTRQLGIVSPSLPPPPPPPMSGSSALAATRSSPRPYSNSTNTTSGAGSSSTRPPDTRRRRPMCQLCSKPGHEAIDCWQRNNQTDFPSRRLNPRNNSRQANTATTGSSSTVLDPSWYFDTGATDHVTPDIGKISLADTYTGDDKLQVGNGNHLSISHIGSCSLQNLCLPSVFVVPNLTKNLLSVSKLTNDNNVYMEFWPTHCSVKDFQGRTILQGDIKHGLYRLPSSANNMPSTMALTGVRTSLHGWHQRLAHPHEALLRRLLVQFQLPVSSNKFPTVCEPCQMGKSHRFPLPTSHVASPTPFELMYSDVWGPSPLFSINGNRYFVLFIDDCTKFVWIYFLSHKSQVLSTFIQFRKMIQTQFHSDIKCLQSDWGGEFRNVSVYLQQHGIQHRLSCPYTQEQNGAVERRNRIIVEKGLTLLAHSSLPQVFWEHAFKTATYLHNRTITPLLHFQSPYHKLYNKTPDYGFLKTFGCLCYPFLRPYNQHKIDFRSLPCVFLGYSVAHKGYICFHQPTSRIYISRHVVFNEDVFPYDQQPSPSSSPSRLPPSPSPPTLLQQAAALPSMSPPVTPSPPSVSSPSLSTPTQSPPTSSLTPPPPYQQSTISSRAKQSRASTSHYRPATHNTHPMVTRAQTNSLKPKLFTSHISSPCTLEPSTYAQAVKYPHWQQAMHQEYAALMRNKTWSIVPCPTNVNVIGSKWIFRIKHHSDGSIERYKARLVAQGYNQEAGIDFFDTFSPVVKPTTIRLVLSIALSHGWCIRQLDINNAFLNGDLREVVYMKQPRGFEDPNRLSHVCRLHKAIYGLKQAPRAWFTKLKCYLVQQGFRACQSDTSLFVHISSTSIIYILVYVDDLIITGTHPDLIQRFITRLHQVFALKDLGNLHFFLGLQIRRNSTGITLSQQSYIQDILQRSNMQDSAPVSTPSDPSSRLTRHGDLFPDPKFFRQIVGSLQYVTITRPDIAYAVNRVCQFMHSPTTLHWQATKRILRYLQGTSHHCLHFTPTAATSLLAFSDAGWLSDPDDSRSQYGYAIFHGSNLISWTSRKQRVVARSSTEAEYRSL</sequence>
<dbReference type="CDD" id="cd09272">
    <property type="entry name" value="RNase_HI_RT_Ty1"/>
    <property type="match status" value="1"/>
</dbReference>
<gene>
    <name evidence="4" type="ORF">CEPIT_LOCUS16890</name>
</gene>
<keyword evidence="1" id="KW-0645">Protease</keyword>
<dbReference type="InterPro" id="IPR043502">
    <property type="entry name" value="DNA/RNA_pol_sf"/>
</dbReference>
<dbReference type="InterPro" id="IPR012337">
    <property type="entry name" value="RNaseH-like_sf"/>
</dbReference>
<feature type="domain" description="Integrase catalytic" evidence="3">
    <location>
        <begin position="518"/>
        <end position="682"/>
    </location>
</feature>